<evidence type="ECO:0000313" key="2">
    <source>
        <dbReference type="Proteomes" id="UP000445000"/>
    </source>
</evidence>
<dbReference type="RefSeq" id="WP_161816537.1">
    <property type="nucleotide sequence ID" value="NZ_BLJN01000012.1"/>
</dbReference>
<dbReference type="EMBL" id="BLJN01000012">
    <property type="protein sequence ID" value="GFE84966.1"/>
    <property type="molecule type" value="Genomic_DNA"/>
</dbReference>
<evidence type="ECO:0000313" key="1">
    <source>
        <dbReference type="EMBL" id="GFE84966.1"/>
    </source>
</evidence>
<proteinExistence type="predicted"/>
<name>A0A829YR99_9GAMM</name>
<reference evidence="2" key="1">
    <citation type="submission" date="2020-01" db="EMBL/GenBank/DDBJ databases">
        <title>'Steroidobacter agaridevorans' sp. nov., agar-degrading bacteria isolated from rhizosphere soils.</title>
        <authorList>
            <person name="Ikenaga M."/>
            <person name="Kataoka M."/>
            <person name="Murouchi A."/>
            <person name="Katsuragi S."/>
            <person name="Sakai M."/>
        </authorList>
    </citation>
    <scope>NUCLEOTIDE SEQUENCE [LARGE SCALE GENOMIC DNA]</scope>
    <source>
        <strain evidence="2">YU21-B</strain>
    </source>
</reference>
<accession>A0A829YR99</accession>
<sequence>MLALLGSGTSYALTLSCHYGAPPAGAPIGTTNPTLYSRVDYTTSENPTAQGIYLETSANDSSGYPGQLFTTIPLPQSQSSSFGHVLTLGSPFQVGVYSIFANASAFVWILFEGNWYIVQIGLYHECVESGHIP</sequence>
<dbReference type="Proteomes" id="UP000445000">
    <property type="component" value="Unassembled WGS sequence"/>
</dbReference>
<protein>
    <submittedName>
        <fullName evidence="1">Uncharacterized protein</fullName>
    </submittedName>
</protein>
<gene>
    <name evidence="1" type="ORF">GCM10011487_69660</name>
</gene>
<keyword evidence="2" id="KW-1185">Reference proteome</keyword>
<organism evidence="1 2">
    <name type="scientific">Steroidobacter agaridevorans</name>
    <dbReference type="NCBI Taxonomy" id="2695856"/>
    <lineage>
        <taxon>Bacteria</taxon>
        <taxon>Pseudomonadati</taxon>
        <taxon>Pseudomonadota</taxon>
        <taxon>Gammaproteobacteria</taxon>
        <taxon>Steroidobacterales</taxon>
        <taxon>Steroidobacteraceae</taxon>
        <taxon>Steroidobacter</taxon>
    </lineage>
</organism>
<dbReference type="AlphaFoldDB" id="A0A829YR99"/>
<comment type="caution">
    <text evidence="1">The sequence shown here is derived from an EMBL/GenBank/DDBJ whole genome shotgun (WGS) entry which is preliminary data.</text>
</comment>